<organism evidence="1 2">
    <name type="scientific">Aquipuribacter hungaricus</name>
    <dbReference type="NCBI Taxonomy" id="545624"/>
    <lineage>
        <taxon>Bacteria</taxon>
        <taxon>Bacillati</taxon>
        <taxon>Actinomycetota</taxon>
        <taxon>Actinomycetes</taxon>
        <taxon>Micrococcales</taxon>
        <taxon>Intrasporangiaceae</taxon>
        <taxon>Aquipuribacter</taxon>
    </lineage>
</organism>
<proteinExistence type="predicted"/>
<accession>A0ABV7WH77</accession>
<sequence>MGSSNEHAPACLEANASFRNVPIADAAGGCRWVAVDHDAAVELVRRTRAAQGLPARIEDRAARARVLDLLAGAMSLARAGHHVAWN</sequence>
<protein>
    <submittedName>
        <fullName evidence="1">Uncharacterized protein</fullName>
    </submittedName>
</protein>
<evidence type="ECO:0000313" key="1">
    <source>
        <dbReference type="EMBL" id="MFC3689184.1"/>
    </source>
</evidence>
<gene>
    <name evidence="1" type="ORF">ACFOLH_12600</name>
</gene>
<keyword evidence="2" id="KW-1185">Reference proteome</keyword>
<dbReference type="EMBL" id="JBHRWW010000008">
    <property type="protein sequence ID" value="MFC3689184.1"/>
    <property type="molecule type" value="Genomic_DNA"/>
</dbReference>
<evidence type="ECO:0000313" key="2">
    <source>
        <dbReference type="Proteomes" id="UP001595685"/>
    </source>
</evidence>
<comment type="caution">
    <text evidence="1">The sequence shown here is derived from an EMBL/GenBank/DDBJ whole genome shotgun (WGS) entry which is preliminary data.</text>
</comment>
<name>A0ABV7WH77_9MICO</name>
<dbReference type="RefSeq" id="WP_340288349.1">
    <property type="nucleotide sequence ID" value="NZ_JBBEOI010000002.1"/>
</dbReference>
<reference evidence="2" key="1">
    <citation type="journal article" date="2019" name="Int. J. Syst. Evol. Microbiol.">
        <title>The Global Catalogue of Microorganisms (GCM) 10K type strain sequencing project: providing services to taxonomists for standard genome sequencing and annotation.</title>
        <authorList>
            <consortium name="The Broad Institute Genomics Platform"/>
            <consortium name="The Broad Institute Genome Sequencing Center for Infectious Disease"/>
            <person name="Wu L."/>
            <person name="Ma J."/>
        </authorList>
    </citation>
    <scope>NUCLEOTIDE SEQUENCE [LARGE SCALE GENOMIC DNA]</scope>
    <source>
        <strain evidence="2">NCAIM B.02333</strain>
    </source>
</reference>
<dbReference type="Proteomes" id="UP001595685">
    <property type="component" value="Unassembled WGS sequence"/>
</dbReference>